<proteinExistence type="predicted"/>
<feature type="compositionally biased region" description="Basic residues" evidence="1">
    <location>
        <begin position="153"/>
        <end position="162"/>
    </location>
</feature>
<feature type="compositionally biased region" description="Basic residues" evidence="1">
    <location>
        <begin position="247"/>
        <end position="256"/>
    </location>
</feature>
<evidence type="ECO:0000313" key="2">
    <source>
        <dbReference type="EMBL" id="VTO99417.1"/>
    </source>
</evidence>
<protein>
    <submittedName>
        <fullName evidence="2">Uncharacterized protein</fullName>
    </submittedName>
</protein>
<feature type="region of interest" description="Disordered" evidence="1">
    <location>
        <begin position="224"/>
        <end position="262"/>
    </location>
</feature>
<gene>
    <name evidence="2" type="ORF">BIN_B_03008</name>
</gene>
<reference evidence="2" key="1">
    <citation type="submission" date="2019-05" db="EMBL/GenBank/DDBJ databases">
        <authorList>
            <person name="Naeem R."/>
            <person name="Antony C."/>
            <person name="Guan Q."/>
        </authorList>
    </citation>
    <scope>NUCLEOTIDE SEQUENCE</scope>
    <source>
        <strain evidence="2">2</strain>
    </source>
</reference>
<accession>A0A653EPX8</accession>
<organism evidence="2">
    <name type="scientific">Mycobacterium riyadhense</name>
    <dbReference type="NCBI Taxonomy" id="486698"/>
    <lineage>
        <taxon>Bacteria</taxon>
        <taxon>Bacillati</taxon>
        <taxon>Actinomycetota</taxon>
        <taxon>Actinomycetes</taxon>
        <taxon>Mycobacteriales</taxon>
        <taxon>Mycobacteriaceae</taxon>
        <taxon>Mycobacterium</taxon>
    </lineage>
</organism>
<evidence type="ECO:0000256" key="1">
    <source>
        <dbReference type="SAM" id="MobiDB-lite"/>
    </source>
</evidence>
<dbReference type="AlphaFoldDB" id="A0A653EPX8"/>
<name>A0A653EPX8_9MYCO</name>
<dbReference type="EMBL" id="LR589093">
    <property type="protein sequence ID" value="VTO99417.1"/>
    <property type="molecule type" value="Genomic_DNA"/>
</dbReference>
<feature type="compositionally biased region" description="Basic and acidic residues" evidence="1">
    <location>
        <begin position="133"/>
        <end position="142"/>
    </location>
</feature>
<feature type="region of interest" description="Disordered" evidence="1">
    <location>
        <begin position="131"/>
        <end position="166"/>
    </location>
</feature>
<sequence>MQRGIQFRTQDLLYLGAMQRFDHPIGEHPSGVDHRTQRIFGRDRSQCRGQLIAIGYIDGGECHLAALFFQFVAQLLGTVSLGASAADQQQMPALVHGGQMTRQRHTQHTRTPGDQHRAARIKYRRIGFGFRADASKPRRQHDSLANSHPRLSGQRHRCRHTPPRGLTVVEVNPHEPTRLLRSRAAQQPFRRCRCDIRAFPRTHGHRRAGDKHQPRLRQLRNAQPGLQHAQRAIQPTTRSRSKPIVAAHRRRRQHHLRSTDTATNRLGQRDQIRVTLHILTENRFHIRQPTAKDRHTRTTFHRVDCCPIHHMQRLGSPAADAGQLGGFNRPHVQ</sequence>